<evidence type="ECO:0000256" key="9">
    <source>
        <dbReference type="ARBA" id="ARBA00038929"/>
    </source>
</evidence>
<keyword evidence="7" id="KW-0961">Cell wall biogenesis/degradation</keyword>
<evidence type="ECO:0000259" key="11">
    <source>
        <dbReference type="Pfam" id="PF00150"/>
    </source>
</evidence>
<evidence type="ECO:0000256" key="1">
    <source>
        <dbReference type="ARBA" id="ARBA00004613"/>
    </source>
</evidence>
<dbReference type="InterPro" id="IPR050386">
    <property type="entry name" value="Glycosyl_hydrolase_5"/>
</dbReference>
<evidence type="ECO:0000256" key="10">
    <source>
        <dbReference type="RuleBase" id="RU361153"/>
    </source>
</evidence>
<proteinExistence type="inferred from homology"/>
<dbReference type="Gene3D" id="3.20.20.80">
    <property type="entry name" value="Glycosidases"/>
    <property type="match status" value="1"/>
</dbReference>
<evidence type="ECO:0000256" key="4">
    <source>
        <dbReference type="ARBA" id="ARBA00022729"/>
    </source>
</evidence>
<dbReference type="Pfam" id="PF00150">
    <property type="entry name" value="Cellulase"/>
    <property type="match status" value="1"/>
</dbReference>
<evidence type="ECO:0000256" key="2">
    <source>
        <dbReference type="ARBA" id="ARBA00005641"/>
    </source>
</evidence>
<dbReference type="AlphaFoldDB" id="A0A4V1J0X0"/>
<dbReference type="GO" id="GO:0004338">
    <property type="term" value="F:glucan exo-1,3-beta-glucosidase activity"/>
    <property type="evidence" value="ECO:0007669"/>
    <property type="project" value="UniProtKB-EC"/>
</dbReference>
<dbReference type="PANTHER" id="PTHR31297">
    <property type="entry name" value="GLUCAN ENDO-1,6-BETA-GLUCOSIDASE B"/>
    <property type="match status" value="1"/>
</dbReference>
<dbReference type="PANTHER" id="PTHR31297:SF1">
    <property type="entry name" value="GLUCAN 1,3-BETA-GLUCOSIDASE I_II-RELATED"/>
    <property type="match status" value="1"/>
</dbReference>
<feature type="domain" description="Glycoside hydrolase family 5" evidence="11">
    <location>
        <begin position="2"/>
        <end position="117"/>
    </location>
</feature>
<evidence type="ECO:0000256" key="6">
    <source>
        <dbReference type="ARBA" id="ARBA00023295"/>
    </source>
</evidence>
<dbReference type="GO" id="GO:0009986">
    <property type="term" value="C:cell surface"/>
    <property type="evidence" value="ECO:0007669"/>
    <property type="project" value="TreeGrafter"/>
</dbReference>
<protein>
    <recommendedName>
        <fullName evidence="9">glucan 1,3-beta-glucosidase</fullName>
        <ecNumber evidence="9">3.2.1.58</ecNumber>
    </recommendedName>
</protein>
<reference evidence="13" key="1">
    <citation type="journal article" date="2018" name="Nat. Microbiol.">
        <title>Leveraging single-cell genomics to expand the fungal tree of life.</title>
        <authorList>
            <person name="Ahrendt S.R."/>
            <person name="Quandt C.A."/>
            <person name="Ciobanu D."/>
            <person name="Clum A."/>
            <person name="Salamov A."/>
            <person name="Andreopoulos B."/>
            <person name="Cheng J.F."/>
            <person name="Woyke T."/>
            <person name="Pelin A."/>
            <person name="Henrissat B."/>
            <person name="Reynolds N.K."/>
            <person name="Benny G.L."/>
            <person name="Smith M.E."/>
            <person name="James T.Y."/>
            <person name="Grigoriev I.V."/>
        </authorList>
    </citation>
    <scope>NUCLEOTIDE SEQUENCE [LARGE SCALE GENOMIC DNA]</scope>
    <source>
        <strain evidence="13">Benny S71-1</strain>
    </source>
</reference>
<dbReference type="OrthoDB" id="62120at2759"/>
<name>A0A4V1J0X0_9FUNG</name>
<organism evidence="12 13">
    <name type="scientific">Syncephalis pseudoplumigaleata</name>
    <dbReference type="NCBI Taxonomy" id="1712513"/>
    <lineage>
        <taxon>Eukaryota</taxon>
        <taxon>Fungi</taxon>
        <taxon>Fungi incertae sedis</taxon>
        <taxon>Zoopagomycota</taxon>
        <taxon>Zoopagomycotina</taxon>
        <taxon>Zoopagomycetes</taxon>
        <taxon>Zoopagales</taxon>
        <taxon>Piptocephalidaceae</taxon>
        <taxon>Syncephalis</taxon>
    </lineage>
</organism>
<dbReference type="EMBL" id="KZ991379">
    <property type="protein sequence ID" value="RKP23029.1"/>
    <property type="molecule type" value="Genomic_DNA"/>
</dbReference>
<dbReference type="InterPro" id="IPR017853">
    <property type="entry name" value="GH"/>
</dbReference>
<keyword evidence="4" id="KW-0732">Signal</keyword>
<gene>
    <name evidence="12" type="ORF">SYNPS1DRAFT_19234</name>
</gene>
<evidence type="ECO:0000313" key="12">
    <source>
        <dbReference type="EMBL" id="RKP23029.1"/>
    </source>
</evidence>
<sequence length="220" mass="25533">VVGIELVNEPAHWSLDMNVVRKYYEESIDMLREHMADEQSIVVADAFLPIHQWNDFMAKHRDDNLILDTHHYQVFVDDLLAMDEHGHAATVCAKRKELEAATAQQYPVIVGEWSLATDDCAKWLNGFNVGARWDGTIPARNGKPIHPNATCEGRNDVATFTPEYRDWLRRFAELQMDAYEAGRGWFFWNFKTEQSPQWDYLLGVEEGWIPSHPSKRHHHC</sequence>
<accession>A0A4V1J0X0</accession>
<evidence type="ECO:0000313" key="13">
    <source>
        <dbReference type="Proteomes" id="UP000278143"/>
    </source>
</evidence>
<evidence type="ECO:0000256" key="5">
    <source>
        <dbReference type="ARBA" id="ARBA00022801"/>
    </source>
</evidence>
<dbReference type="SUPFAM" id="SSF51445">
    <property type="entry name" value="(Trans)glycosidases"/>
    <property type="match status" value="1"/>
</dbReference>
<evidence type="ECO:0000256" key="8">
    <source>
        <dbReference type="ARBA" id="ARBA00036824"/>
    </source>
</evidence>
<dbReference type="GO" id="GO:0005576">
    <property type="term" value="C:extracellular region"/>
    <property type="evidence" value="ECO:0007669"/>
    <property type="project" value="UniProtKB-SubCell"/>
</dbReference>
<keyword evidence="6 10" id="KW-0326">Glycosidase</keyword>
<evidence type="ECO:0000256" key="3">
    <source>
        <dbReference type="ARBA" id="ARBA00022525"/>
    </source>
</evidence>
<dbReference type="Proteomes" id="UP000278143">
    <property type="component" value="Unassembled WGS sequence"/>
</dbReference>
<evidence type="ECO:0000256" key="7">
    <source>
        <dbReference type="ARBA" id="ARBA00023316"/>
    </source>
</evidence>
<comment type="subcellular location">
    <subcellularLocation>
        <location evidence="1">Secreted</location>
    </subcellularLocation>
</comment>
<comment type="similarity">
    <text evidence="2 10">Belongs to the glycosyl hydrolase 5 (cellulase A) family.</text>
</comment>
<dbReference type="InterPro" id="IPR001547">
    <property type="entry name" value="Glyco_hydro_5"/>
</dbReference>
<dbReference type="GO" id="GO:0071555">
    <property type="term" value="P:cell wall organization"/>
    <property type="evidence" value="ECO:0007669"/>
    <property type="project" value="UniProtKB-KW"/>
</dbReference>
<feature type="non-terminal residue" evidence="12">
    <location>
        <position position="1"/>
    </location>
</feature>
<dbReference type="GO" id="GO:0009251">
    <property type="term" value="P:glucan catabolic process"/>
    <property type="evidence" value="ECO:0007669"/>
    <property type="project" value="TreeGrafter"/>
</dbReference>
<dbReference type="EC" id="3.2.1.58" evidence="9"/>
<keyword evidence="13" id="KW-1185">Reference proteome</keyword>
<keyword evidence="5 10" id="KW-0378">Hydrolase</keyword>
<comment type="catalytic activity">
    <reaction evidence="8">
        <text>Successive hydrolysis of beta-D-glucose units from the non-reducing ends of (1-&gt;3)-beta-D-glucans, releasing alpha-glucose.</text>
        <dbReference type="EC" id="3.2.1.58"/>
    </reaction>
</comment>
<keyword evidence="3" id="KW-0964">Secreted</keyword>